<evidence type="ECO:0000256" key="1">
    <source>
        <dbReference type="SAM" id="MobiDB-lite"/>
    </source>
</evidence>
<organism evidence="2 3">
    <name type="scientific">Clupea harengus</name>
    <name type="common">Atlantic herring</name>
    <dbReference type="NCBI Taxonomy" id="7950"/>
    <lineage>
        <taxon>Eukaryota</taxon>
        <taxon>Metazoa</taxon>
        <taxon>Chordata</taxon>
        <taxon>Craniata</taxon>
        <taxon>Vertebrata</taxon>
        <taxon>Euteleostomi</taxon>
        <taxon>Actinopterygii</taxon>
        <taxon>Neopterygii</taxon>
        <taxon>Teleostei</taxon>
        <taxon>Clupei</taxon>
        <taxon>Clupeiformes</taxon>
        <taxon>Clupeoidei</taxon>
        <taxon>Clupeidae</taxon>
        <taxon>Clupea</taxon>
    </lineage>
</organism>
<keyword evidence="2" id="KW-1185">Reference proteome</keyword>
<protein>
    <submittedName>
        <fullName evidence="3">Uncharacterized protein LOC116217981</fullName>
    </submittedName>
</protein>
<dbReference type="AlphaFoldDB" id="A0A6P8ESP6"/>
<name>A0A6P8ESP6_CLUHA</name>
<evidence type="ECO:0000313" key="2">
    <source>
        <dbReference type="Proteomes" id="UP000515152"/>
    </source>
</evidence>
<dbReference type="RefSeq" id="XP_031413862.2">
    <property type="nucleotide sequence ID" value="XM_031558002.2"/>
</dbReference>
<gene>
    <name evidence="3" type="primary">LOC116217981</name>
</gene>
<feature type="compositionally biased region" description="Polar residues" evidence="1">
    <location>
        <begin position="189"/>
        <end position="203"/>
    </location>
</feature>
<dbReference type="KEGG" id="char:116217981"/>
<sequence length="284" mass="32901">MSPVEFVLCFFTHPELSFHTGSLLWRPGTKPKFGWQIDRDFDNRVDCNVDFSSETSQKMEPRLKGCEKKWRKRKFRIKKRSGFYACVRDFSSNFIYPFKPDPHVGDTYIVARHRKLAVHDPPQNVIKESPILLDCAFEEPEPQWPYVVYWLKMSDVSERKISACVDFYSSEGQDRDQHCPIDPHLLGRISSTSPGPSGASEPQASEHPGHISHNVRIDRSRPGDSGIYLCVLNVQRTHRHEARRETQDQTETQDQRGKKQKDRGPWAVIRNITVTVNPIRKQTV</sequence>
<dbReference type="OrthoDB" id="8878507at2759"/>
<feature type="region of interest" description="Disordered" evidence="1">
    <location>
        <begin position="238"/>
        <end position="266"/>
    </location>
</feature>
<feature type="compositionally biased region" description="Basic and acidic residues" evidence="1">
    <location>
        <begin position="172"/>
        <end position="181"/>
    </location>
</feature>
<reference evidence="3" key="1">
    <citation type="submission" date="2025-08" db="UniProtKB">
        <authorList>
            <consortium name="RefSeq"/>
        </authorList>
    </citation>
    <scope>IDENTIFICATION</scope>
</reference>
<feature type="compositionally biased region" description="Basic and acidic residues" evidence="1">
    <location>
        <begin position="242"/>
        <end position="257"/>
    </location>
</feature>
<feature type="region of interest" description="Disordered" evidence="1">
    <location>
        <begin position="171"/>
        <end position="220"/>
    </location>
</feature>
<proteinExistence type="predicted"/>
<dbReference type="GeneID" id="116217981"/>
<accession>A0A6P8ESP6</accession>
<dbReference type="Proteomes" id="UP000515152">
    <property type="component" value="Chromosome 20"/>
</dbReference>
<evidence type="ECO:0000313" key="3">
    <source>
        <dbReference type="RefSeq" id="XP_031413862.2"/>
    </source>
</evidence>